<organism evidence="4 5">
    <name type="scientific">Corynebacterium endometrii</name>
    <dbReference type="NCBI Taxonomy" id="2488819"/>
    <lineage>
        <taxon>Bacteria</taxon>
        <taxon>Bacillati</taxon>
        <taxon>Actinomycetota</taxon>
        <taxon>Actinomycetes</taxon>
        <taxon>Mycobacteriales</taxon>
        <taxon>Corynebacteriaceae</taxon>
        <taxon>Corynebacterium</taxon>
    </lineage>
</organism>
<dbReference type="OrthoDB" id="9803495at2"/>
<dbReference type="Gene3D" id="1.10.1760.20">
    <property type="match status" value="1"/>
</dbReference>
<dbReference type="Proteomes" id="UP000296352">
    <property type="component" value="Chromosome"/>
</dbReference>
<keyword evidence="3" id="KW-1133">Transmembrane helix</keyword>
<accession>A0A4P7QHV1</accession>
<sequence length="197" mass="19916">MTKTSDRARSSLSRTTDVAYIAVFTAVVIILGFVAIPVGTAGVPIVLQNAAIILAGLVLGARRGLFVSILFLLLGLIGLPVLSGGRSALAALAGPTAGYLVGYVLSSWIAGLIAYRSPRGKAGMTATLTLAGLVATIVQLIFGALGLMLRSGLDAGAAAAAQVPFLLPGAAKLFIIVAIAVAVHAAFPELKGRRAAR</sequence>
<dbReference type="InterPro" id="IPR003784">
    <property type="entry name" value="BioY"/>
</dbReference>
<keyword evidence="2" id="KW-0813">Transport</keyword>
<evidence type="ECO:0000313" key="4">
    <source>
        <dbReference type="EMBL" id="QCB28646.1"/>
    </source>
</evidence>
<feature type="transmembrane region" description="Helical" evidence="3">
    <location>
        <begin position="66"/>
        <end position="85"/>
    </location>
</feature>
<feature type="transmembrane region" description="Helical" evidence="3">
    <location>
        <begin position="42"/>
        <end position="59"/>
    </location>
</feature>
<keyword evidence="2" id="KW-1003">Cell membrane</keyword>
<keyword evidence="5" id="KW-1185">Reference proteome</keyword>
<feature type="transmembrane region" description="Helical" evidence="3">
    <location>
        <begin position="97"/>
        <end position="115"/>
    </location>
</feature>
<proteinExistence type="inferred from homology"/>
<dbReference type="RefSeq" id="WP_136141358.1">
    <property type="nucleotide sequence ID" value="NZ_CP039247.1"/>
</dbReference>
<comment type="similarity">
    <text evidence="1 2">Belongs to the BioY family.</text>
</comment>
<keyword evidence="2 3" id="KW-0472">Membrane</keyword>
<name>A0A4P7QHV1_9CORY</name>
<reference evidence="4 5" key="1">
    <citation type="submission" date="2019-04" db="EMBL/GenBank/DDBJ databases">
        <title>Corynebacterium endometrii sp. nov., isolated from the uterus of a cow with endometritis.</title>
        <authorList>
            <person name="Ballas P."/>
            <person name="Ruckert C."/>
            <person name="Wagener K."/>
            <person name="Drillich M."/>
            <person name="Kaempfer P."/>
            <person name="Busse H.-J."/>
            <person name="Ehling-Schulz M."/>
        </authorList>
    </citation>
    <scope>NUCLEOTIDE SEQUENCE [LARGE SCALE GENOMIC DNA]</scope>
    <source>
        <strain evidence="4 5">LMM-1653</strain>
    </source>
</reference>
<dbReference type="GO" id="GO:0015225">
    <property type="term" value="F:biotin transmembrane transporter activity"/>
    <property type="evidence" value="ECO:0007669"/>
    <property type="project" value="UniProtKB-UniRule"/>
</dbReference>
<feature type="transmembrane region" description="Helical" evidence="3">
    <location>
        <begin position="127"/>
        <end position="149"/>
    </location>
</feature>
<dbReference type="Pfam" id="PF02632">
    <property type="entry name" value="BioY"/>
    <property type="match status" value="1"/>
</dbReference>
<keyword evidence="3" id="KW-0812">Transmembrane</keyword>
<evidence type="ECO:0000256" key="1">
    <source>
        <dbReference type="ARBA" id="ARBA00010692"/>
    </source>
</evidence>
<gene>
    <name evidence="4" type="primary">bioY</name>
    <name evidence="4" type="ORF">CENDO_06860</name>
</gene>
<feature type="transmembrane region" description="Helical" evidence="3">
    <location>
        <begin position="18"/>
        <end position="36"/>
    </location>
</feature>
<dbReference type="KEGG" id="cee:CENDO_06860"/>
<evidence type="ECO:0000256" key="2">
    <source>
        <dbReference type="PIRNR" id="PIRNR016661"/>
    </source>
</evidence>
<protein>
    <recommendedName>
        <fullName evidence="2">Biotin transporter</fullName>
    </recommendedName>
</protein>
<dbReference type="PIRSF" id="PIRSF016661">
    <property type="entry name" value="BioY"/>
    <property type="match status" value="1"/>
</dbReference>
<evidence type="ECO:0000313" key="5">
    <source>
        <dbReference type="Proteomes" id="UP000296352"/>
    </source>
</evidence>
<evidence type="ECO:0000256" key="3">
    <source>
        <dbReference type="SAM" id="Phobius"/>
    </source>
</evidence>
<dbReference type="PANTHER" id="PTHR34295">
    <property type="entry name" value="BIOTIN TRANSPORTER BIOY"/>
    <property type="match status" value="1"/>
</dbReference>
<feature type="transmembrane region" description="Helical" evidence="3">
    <location>
        <begin position="169"/>
        <end position="187"/>
    </location>
</feature>
<dbReference type="EMBL" id="CP039247">
    <property type="protein sequence ID" value="QCB28646.1"/>
    <property type="molecule type" value="Genomic_DNA"/>
</dbReference>
<dbReference type="AlphaFoldDB" id="A0A4P7QHV1"/>
<comment type="subcellular location">
    <subcellularLocation>
        <location evidence="2">Cell membrane</location>
        <topology evidence="2">Multi-pass membrane protein</topology>
    </subcellularLocation>
</comment>
<dbReference type="GO" id="GO:0005886">
    <property type="term" value="C:plasma membrane"/>
    <property type="evidence" value="ECO:0007669"/>
    <property type="project" value="UniProtKB-SubCell"/>
</dbReference>
<dbReference type="PANTHER" id="PTHR34295:SF1">
    <property type="entry name" value="BIOTIN TRANSPORTER BIOY"/>
    <property type="match status" value="1"/>
</dbReference>